<keyword evidence="2" id="KW-1185">Reference proteome</keyword>
<sequence>SQFLHKNLDRNLIRGIDFDQGLRQESISGECPPKNRDDICITYKDECGEDRDHCVEGQGSRQEPISGRCPKLNNKMIACFRRYDHCPRVGLYCVDGVSQCCPGECDPNNFTD</sequence>
<dbReference type="EMBL" id="CAJPIZ010003977">
    <property type="protein sequence ID" value="CAG2107037.1"/>
    <property type="molecule type" value="Genomic_DNA"/>
</dbReference>
<dbReference type="Proteomes" id="UP000759131">
    <property type="component" value="Unassembled WGS sequence"/>
</dbReference>
<feature type="non-terminal residue" evidence="1">
    <location>
        <position position="112"/>
    </location>
</feature>
<protein>
    <submittedName>
        <fullName evidence="1">Uncharacterized protein</fullName>
    </submittedName>
</protein>
<evidence type="ECO:0000313" key="1">
    <source>
        <dbReference type="EMBL" id="CAD7626607.1"/>
    </source>
</evidence>
<organism evidence="1">
    <name type="scientific">Medioppia subpectinata</name>
    <dbReference type="NCBI Taxonomy" id="1979941"/>
    <lineage>
        <taxon>Eukaryota</taxon>
        <taxon>Metazoa</taxon>
        <taxon>Ecdysozoa</taxon>
        <taxon>Arthropoda</taxon>
        <taxon>Chelicerata</taxon>
        <taxon>Arachnida</taxon>
        <taxon>Acari</taxon>
        <taxon>Acariformes</taxon>
        <taxon>Sarcoptiformes</taxon>
        <taxon>Oribatida</taxon>
        <taxon>Brachypylina</taxon>
        <taxon>Oppioidea</taxon>
        <taxon>Oppiidae</taxon>
        <taxon>Medioppia</taxon>
    </lineage>
</organism>
<dbReference type="AlphaFoldDB" id="A0A7R9Q0A2"/>
<proteinExistence type="predicted"/>
<dbReference type="EMBL" id="OC858552">
    <property type="protein sequence ID" value="CAD7626607.1"/>
    <property type="molecule type" value="Genomic_DNA"/>
</dbReference>
<gene>
    <name evidence="1" type="ORF">OSB1V03_LOCUS7040</name>
</gene>
<accession>A0A7R9Q0A2</accession>
<reference evidence="1" key="1">
    <citation type="submission" date="2020-11" db="EMBL/GenBank/DDBJ databases">
        <authorList>
            <person name="Tran Van P."/>
        </authorList>
    </citation>
    <scope>NUCLEOTIDE SEQUENCE</scope>
</reference>
<name>A0A7R9Q0A2_9ACAR</name>
<feature type="non-terminal residue" evidence="1">
    <location>
        <position position="1"/>
    </location>
</feature>
<evidence type="ECO:0000313" key="2">
    <source>
        <dbReference type="Proteomes" id="UP000759131"/>
    </source>
</evidence>